<proteinExistence type="predicted"/>
<feature type="region of interest" description="Disordered" evidence="1">
    <location>
        <begin position="38"/>
        <end position="70"/>
    </location>
</feature>
<dbReference type="EMBL" id="ML122299">
    <property type="protein sequence ID" value="RPD55060.1"/>
    <property type="molecule type" value="Genomic_DNA"/>
</dbReference>
<gene>
    <name evidence="2" type="ORF">L227DRAFT_615708</name>
</gene>
<organism evidence="2 3">
    <name type="scientific">Lentinus tigrinus ALCF2SS1-6</name>
    <dbReference type="NCBI Taxonomy" id="1328759"/>
    <lineage>
        <taxon>Eukaryota</taxon>
        <taxon>Fungi</taxon>
        <taxon>Dikarya</taxon>
        <taxon>Basidiomycota</taxon>
        <taxon>Agaricomycotina</taxon>
        <taxon>Agaricomycetes</taxon>
        <taxon>Polyporales</taxon>
        <taxon>Polyporaceae</taxon>
        <taxon>Lentinus</taxon>
    </lineage>
</organism>
<dbReference type="AlphaFoldDB" id="A0A5C2RW55"/>
<dbReference type="STRING" id="1328759.A0A5C2RW55"/>
<protein>
    <submittedName>
        <fullName evidence="2">Uncharacterized protein</fullName>
    </submittedName>
</protein>
<name>A0A5C2RW55_9APHY</name>
<evidence type="ECO:0000313" key="2">
    <source>
        <dbReference type="EMBL" id="RPD55060.1"/>
    </source>
</evidence>
<evidence type="ECO:0000256" key="1">
    <source>
        <dbReference type="SAM" id="MobiDB-lite"/>
    </source>
</evidence>
<sequence length="243" mass="27367">MAISTCVPPPVVLGAVGYHSKNAGGEFITLFNSFEPTRSSNRHAKNIPSLHRYGSVEHQSQRQDKRNAAQRGPMDIIQSWLSLRSNAKHARRHYSSPLRAGHNAAHLITDSTNYRYFADLSTPKKWFKANVHSILSIYSAEHRILKEELYLVIGSLEAQDYALFVSHEHPDGQVDFNVFSTTRIGQPWGEFMFSFGREQSPLGPIANPQYAKKVSKFGNNGRCESVLLARLRFKPDQADPTSQ</sequence>
<dbReference type="Proteomes" id="UP000313359">
    <property type="component" value="Unassembled WGS sequence"/>
</dbReference>
<accession>A0A5C2RW55</accession>
<keyword evidence="3" id="KW-1185">Reference proteome</keyword>
<reference evidence="2" key="1">
    <citation type="journal article" date="2018" name="Genome Biol. Evol.">
        <title>Genomics and development of Lentinus tigrinus, a white-rot wood-decaying mushroom with dimorphic fruiting bodies.</title>
        <authorList>
            <person name="Wu B."/>
            <person name="Xu Z."/>
            <person name="Knudson A."/>
            <person name="Carlson A."/>
            <person name="Chen N."/>
            <person name="Kovaka S."/>
            <person name="LaButti K."/>
            <person name="Lipzen A."/>
            <person name="Pennachio C."/>
            <person name="Riley R."/>
            <person name="Schakwitz W."/>
            <person name="Umezawa K."/>
            <person name="Ohm R.A."/>
            <person name="Grigoriev I.V."/>
            <person name="Nagy L.G."/>
            <person name="Gibbons J."/>
            <person name="Hibbett D."/>
        </authorList>
    </citation>
    <scope>NUCLEOTIDE SEQUENCE [LARGE SCALE GENOMIC DNA]</scope>
    <source>
        <strain evidence="2">ALCF2SS1-6</strain>
    </source>
</reference>
<evidence type="ECO:0000313" key="3">
    <source>
        <dbReference type="Proteomes" id="UP000313359"/>
    </source>
</evidence>
<dbReference type="OrthoDB" id="1668230at2759"/>